<evidence type="ECO:0000256" key="1">
    <source>
        <dbReference type="ARBA" id="ARBA00022676"/>
    </source>
</evidence>
<dbReference type="EC" id="2.4.2.28" evidence="4"/>
<dbReference type="SUPFAM" id="SSF53167">
    <property type="entry name" value="Purine and uridine phosphorylases"/>
    <property type="match status" value="1"/>
</dbReference>
<dbReference type="GO" id="GO:0019509">
    <property type="term" value="P:L-methionine salvage from methylthioadenosine"/>
    <property type="evidence" value="ECO:0007669"/>
    <property type="project" value="TreeGrafter"/>
</dbReference>
<dbReference type="InterPro" id="IPR035994">
    <property type="entry name" value="Nucleoside_phosphorylase_sf"/>
</dbReference>
<evidence type="ECO:0000256" key="2">
    <source>
        <dbReference type="ARBA" id="ARBA00022679"/>
    </source>
</evidence>
<dbReference type="PANTHER" id="PTHR42679:SF2">
    <property type="entry name" value="S-METHYL-5'-THIOADENOSINE PHOSPHORYLASE"/>
    <property type="match status" value="1"/>
</dbReference>
<gene>
    <name evidence="4" type="ORF">AVDCRST_MAG69-523</name>
</gene>
<dbReference type="Gene3D" id="3.40.50.1580">
    <property type="entry name" value="Nucleoside phosphorylase domain"/>
    <property type="match status" value="1"/>
</dbReference>
<dbReference type="Pfam" id="PF01048">
    <property type="entry name" value="PNP_UDP_1"/>
    <property type="match status" value="1"/>
</dbReference>
<dbReference type="GO" id="GO:0005829">
    <property type="term" value="C:cytosol"/>
    <property type="evidence" value="ECO:0007669"/>
    <property type="project" value="TreeGrafter"/>
</dbReference>
<evidence type="ECO:0000259" key="3">
    <source>
        <dbReference type="Pfam" id="PF01048"/>
    </source>
</evidence>
<reference evidence="4" key="1">
    <citation type="submission" date="2020-02" db="EMBL/GenBank/DDBJ databases">
        <authorList>
            <person name="Meier V. D."/>
        </authorList>
    </citation>
    <scope>NUCLEOTIDE SEQUENCE</scope>
    <source>
        <strain evidence="4">AVDCRST_MAG69</strain>
    </source>
</reference>
<dbReference type="InterPro" id="IPR010044">
    <property type="entry name" value="MTAP"/>
</dbReference>
<feature type="domain" description="Nucleoside phosphorylase" evidence="3">
    <location>
        <begin position="3"/>
        <end position="92"/>
    </location>
</feature>
<accession>A0A6J4RTZ4</accession>
<dbReference type="GO" id="GO:0017061">
    <property type="term" value="F:S-methyl-5-thioadenosine phosphorylase activity"/>
    <property type="evidence" value="ECO:0007669"/>
    <property type="project" value="UniProtKB-EC"/>
</dbReference>
<dbReference type="AlphaFoldDB" id="A0A6J4RTZ4"/>
<dbReference type="InterPro" id="IPR000845">
    <property type="entry name" value="Nucleoside_phosphorylase_d"/>
</dbReference>
<protein>
    <submittedName>
        <fullName evidence="4">5'-methylthioadenosine phosphorylase</fullName>
        <ecNumber evidence="4">2.4.2.28</ecNumber>
    </submittedName>
</protein>
<dbReference type="GO" id="GO:0009116">
    <property type="term" value="P:nucleoside metabolic process"/>
    <property type="evidence" value="ECO:0007669"/>
    <property type="project" value="InterPro"/>
</dbReference>
<sequence length="112" mass="11512">GLASGCYGHVDGPRFNTRAEIRGLAACGVTAVSQTGGPETVLAGEAELPFALVGYATDHANGVKPEPTPVARLLELIAASTESFTRLLTAALARIDEDALAPAGVVYRFDEG</sequence>
<proteinExistence type="predicted"/>
<keyword evidence="1 4" id="KW-0328">Glycosyltransferase</keyword>
<feature type="non-terminal residue" evidence="4">
    <location>
        <position position="1"/>
    </location>
</feature>
<dbReference type="PANTHER" id="PTHR42679">
    <property type="entry name" value="S-METHYL-5'-THIOADENOSINE PHOSPHORYLASE"/>
    <property type="match status" value="1"/>
</dbReference>
<evidence type="ECO:0000313" key="4">
    <source>
        <dbReference type="EMBL" id="CAA9477293.1"/>
    </source>
</evidence>
<name>A0A6J4RTZ4_9ACTN</name>
<dbReference type="EMBL" id="CADCVP010000077">
    <property type="protein sequence ID" value="CAA9477293.1"/>
    <property type="molecule type" value="Genomic_DNA"/>
</dbReference>
<organism evidence="4">
    <name type="scientific">uncultured Solirubrobacteraceae bacterium</name>
    <dbReference type="NCBI Taxonomy" id="1162706"/>
    <lineage>
        <taxon>Bacteria</taxon>
        <taxon>Bacillati</taxon>
        <taxon>Actinomycetota</taxon>
        <taxon>Thermoleophilia</taxon>
        <taxon>Solirubrobacterales</taxon>
        <taxon>Solirubrobacteraceae</taxon>
        <taxon>environmental samples</taxon>
    </lineage>
</organism>
<keyword evidence="2 4" id="KW-0808">Transferase</keyword>